<evidence type="ECO:0000313" key="3">
    <source>
        <dbReference type="Proteomes" id="UP000094385"/>
    </source>
</evidence>
<accession>A0A1E3QAQ3</accession>
<dbReference type="AlphaFoldDB" id="A0A1E3QAQ3"/>
<evidence type="ECO:0008006" key="4">
    <source>
        <dbReference type="Google" id="ProtNLM"/>
    </source>
</evidence>
<reference evidence="2 3" key="1">
    <citation type="journal article" date="2016" name="Proc. Natl. Acad. Sci. U.S.A.">
        <title>Comparative genomics of biotechnologically important yeasts.</title>
        <authorList>
            <person name="Riley R."/>
            <person name="Haridas S."/>
            <person name="Wolfe K.H."/>
            <person name="Lopes M.R."/>
            <person name="Hittinger C.T."/>
            <person name="Goeker M."/>
            <person name="Salamov A.A."/>
            <person name="Wisecaver J.H."/>
            <person name="Long T.M."/>
            <person name="Calvey C.H."/>
            <person name="Aerts A.L."/>
            <person name="Barry K.W."/>
            <person name="Choi C."/>
            <person name="Clum A."/>
            <person name="Coughlan A.Y."/>
            <person name="Deshpande S."/>
            <person name="Douglass A.P."/>
            <person name="Hanson S.J."/>
            <person name="Klenk H.-P."/>
            <person name="LaButti K.M."/>
            <person name="Lapidus A."/>
            <person name="Lindquist E.A."/>
            <person name="Lipzen A.M."/>
            <person name="Meier-Kolthoff J.P."/>
            <person name="Ohm R.A."/>
            <person name="Otillar R.P."/>
            <person name="Pangilinan J.L."/>
            <person name="Peng Y."/>
            <person name="Rokas A."/>
            <person name="Rosa C.A."/>
            <person name="Scheuner C."/>
            <person name="Sibirny A.A."/>
            <person name="Slot J.C."/>
            <person name="Stielow J.B."/>
            <person name="Sun H."/>
            <person name="Kurtzman C.P."/>
            <person name="Blackwell M."/>
            <person name="Grigoriev I.V."/>
            <person name="Jeffries T.W."/>
        </authorList>
    </citation>
    <scope>NUCLEOTIDE SEQUENCE [LARGE SCALE GENOMIC DNA]</scope>
    <source>
        <strain evidence="2 3">NRRL Y-11557</strain>
    </source>
</reference>
<feature type="compositionally biased region" description="Acidic residues" evidence="1">
    <location>
        <begin position="165"/>
        <end position="178"/>
    </location>
</feature>
<evidence type="ECO:0000313" key="2">
    <source>
        <dbReference type="EMBL" id="ODQ74087.1"/>
    </source>
</evidence>
<organism evidence="2 3">
    <name type="scientific">Lipomyces starkeyi NRRL Y-11557</name>
    <dbReference type="NCBI Taxonomy" id="675824"/>
    <lineage>
        <taxon>Eukaryota</taxon>
        <taxon>Fungi</taxon>
        <taxon>Dikarya</taxon>
        <taxon>Ascomycota</taxon>
        <taxon>Saccharomycotina</taxon>
        <taxon>Lipomycetes</taxon>
        <taxon>Lipomycetales</taxon>
        <taxon>Lipomycetaceae</taxon>
        <taxon>Lipomyces</taxon>
    </lineage>
</organism>
<protein>
    <recommendedName>
        <fullName evidence="4">SWIM-type domain-containing protein</fullName>
    </recommendedName>
</protein>
<keyword evidence="3" id="KW-1185">Reference proteome</keyword>
<feature type="region of interest" description="Disordered" evidence="1">
    <location>
        <begin position="133"/>
        <end position="186"/>
    </location>
</feature>
<dbReference type="EMBL" id="KV454292">
    <property type="protein sequence ID" value="ODQ74087.1"/>
    <property type="molecule type" value="Genomic_DNA"/>
</dbReference>
<sequence length="186" mass="20684">MKKVHNQEEAGSSEHCNCDTYHRYLLPCSHHIRLNVPIDVRDIHPRWLVEQPTVPPDIATLYLDLDTVTLATLRDPPVTLPRKGSPRGTRRLPTSAEIVQRAADRVENVRRCGLCKGPGHNKHTCPKVLMSNQSSMANDTGEGVPPGKGVSEDDGNEMREGRTEEDGEDGDDNDEEFAEMWAGILP</sequence>
<dbReference type="Proteomes" id="UP000094385">
    <property type="component" value="Unassembled WGS sequence"/>
</dbReference>
<name>A0A1E3QAQ3_LIPST</name>
<gene>
    <name evidence="2" type="ORF">LIPSTDRAFT_2094</name>
</gene>
<proteinExistence type="predicted"/>
<evidence type="ECO:0000256" key="1">
    <source>
        <dbReference type="SAM" id="MobiDB-lite"/>
    </source>
</evidence>